<proteinExistence type="predicted"/>
<evidence type="ECO:0000256" key="2">
    <source>
        <dbReference type="SAM" id="Phobius"/>
    </source>
</evidence>
<keyword evidence="4" id="KW-1185">Reference proteome</keyword>
<keyword evidence="2" id="KW-0812">Transmembrane</keyword>
<feature type="coiled-coil region" evidence="1">
    <location>
        <begin position="61"/>
        <end position="88"/>
    </location>
</feature>
<dbReference type="AlphaFoldDB" id="A0A347UGT7"/>
<name>A0A347UGT7_9RHOB</name>
<gene>
    <name evidence="3" type="ORF">BAR1_09050</name>
</gene>
<keyword evidence="2" id="KW-1133">Transmembrane helix</keyword>
<protein>
    <submittedName>
        <fullName evidence="3">Uncharacterized protein</fullName>
    </submittedName>
</protein>
<keyword evidence="1" id="KW-0175">Coiled coil</keyword>
<dbReference type="EMBL" id="CP032125">
    <property type="protein sequence ID" value="AXX98065.1"/>
    <property type="molecule type" value="Genomic_DNA"/>
</dbReference>
<feature type="transmembrane region" description="Helical" evidence="2">
    <location>
        <begin position="92"/>
        <end position="117"/>
    </location>
</feature>
<organism evidence="3 4">
    <name type="scientific">Profundibacter amoris</name>
    <dbReference type="NCBI Taxonomy" id="2171755"/>
    <lineage>
        <taxon>Bacteria</taxon>
        <taxon>Pseudomonadati</taxon>
        <taxon>Pseudomonadota</taxon>
        <taxon>Alphaproteobacteria</taxon>
        <taxon>Rhodobacterales</taxon>
        <taxon>Paracoccaceae</taxon>
        <taxon>Profundibacter</taxon>
    </lineage>
</organism>
<sequence>MLEKLQEKALQQESESSERIGLALSSFEADYNKQLQTALSATTRDMDDLVRLTQEKSRHIKHRINQELDQLTSQIEDLDETRKLTRMKGTTLMATAMTIGACSALLGSLLVATWALYQPAPPPVPVLPQALKNSEQVFGHGGIYYLTKLREGVRVVSCPQGTEKNRICLLFR</sequence>
<accession>A0A347UGT7</accession>
<evidence type="ECO:0000313" key="4">
    <source>
        <dbReference type="Proteomes" id="UP000261704"/>
    </source>
</evidence>
<keyword evidence="2" id="KW-0472">Membrane</keyword>
<dbReference type="Proteomes" id="UP000261704">
    <property type="component" value="Chromosome"/>
</dbReference>
<evidence type="ECO:0000313" key="3">
    <source>
        <dbReference type="EMBL" id="AXX98065.1"/>
    </source>
</evidence>
<reference evidence="3 4" key="1">
    <citation type="submission" date="2018-09" db="EMBL/GenBank/DDBJ databases">
        <title>Profundibacter amoris BAR1 gen. nov., sp. nov., a new member of the Roseobacter clade isolated at Lokis Castle Vent Field on the Arctic Mid-Oceanic Ridge.</title>
        <authorList>
            <person name="Le Moine Bauer S."/>
            <person name="Sjoeberg A.G."/>
            <person name="L'Haridon S."/>
            <person name="Stokke R."/>
            <person name="Roalkvam I."/>
            <person name="Steen I.H."/>
            <person name="Dahle H."/>
        </authorList>
    </citation>
    <scope>NUCLEOTIDE SEQUENCE [LARGE SCALE GENOMIC DNA]</scope>
    <source>
        <strain evidence="3 4">BAR1</strain>
    </source>
</reference>
<evidence type="ECO:0000256" key="1">
    <source>
        <dbReference type="SAM" id="Coils"/>
    </source>
</evidence>
<dbReference type="KEGG" id="pamo:BAR1_09050"/>